<dbReference type="RefSeq" id="WP_233392950.1">
    <property type="nucleotide sequence ID" value="NZ_JAJTWT010000005.1"/>
</dbReference>
<comment type="caution">
    <text evidence="5">The sequence shown here is derived from an EMBL/GenBank/DDBJ whole genome shotgun (WGS) entry which is preliminary data.</text>
</comment>
<feature type="region of interest" description="Disordered" evidence="3">
    <location>
        <begin position="1307"/>
        <end position="1342"/>
    </location>
</feature>
<dbReference type="EMBL" id="JAJTWT010000005">
    <property type="protein sequence ID" value="MCE4538520.1"/>
    <property type="molecule type" value="Genomic_DNA"/>
</dbReference>
<dbReference type="Gene3D" id="3.40.50.300">
    <property type="entry name" value="P-loop containing nucleotide triphosphate hydrolases"/>
    <property type="match status" value="3"/>
</dbReference>
<dbReference type="PANTHER" id="PTHR47957:SF3">
    <property type="entry name" value="ATP-DEPENDENT HELICASE HRQ1"/>
    <property type="match status" value="1"/>
</dbReference>
<organism evidence="5 6">
    <name type="scientific">Pelomonas caseinilytica</name>
    <dbReference type="NCBI Taxonomy" id="2906763"/>
    <lineage>
        <taxon>Bacteria</taxon>
        <taxon>Pseudomonadati</taxon>
        <taxon>Pseudomonadota</taxon>
        <taxon>Betaproteobacteria</taxon>
        <taxon>Burkholderiales</taxon>
        <taxon>Sphaerotilaceae</taxon>
        <taxon>Roseateles</taxon>
    </lineage>
</organism>
<evidence type="ECO:0000256" key="3">
    <source>
        <dbReference type="SAM" id="MobiDB-lite"/>
    </source>
</evidence>
<protein>
    <submittedName>
        <fullName evidence="5">DUF1998 domain-containing protein</fullName>
    </submittedName>
</protein>
<keyword evidence="1" id="KW-0547">Nucleotide-binding</keyword>
<dbReference type="SMART" id="SM00487">
    <property type="entry name" value="DEXDc"/>
    <property type="match status" value="1"/>
</dbReference>
<evidence type="ECO:0000256" key="1">
    <source>
        <dbReference type="ARBA" id="ARBA00022741"/>
    </source>
</evidence>
<keyword evidence="6" id="KW-1185">Reference proteome</keyword>
<dbReference type="PROSITE" id="PS51194">
    <property type="entry name" value="HELICASE_CTER"/>
    <property type="match status" value="1"/>
</dbReference>
<dbReference type="InterPro" id="IPR001650">
    <property type="entry name" value="Helicase_C-like"/>
</dbReference>
<proteinExistence type="predicted"/>
<dbReference type="SMART" id="SM00490">
    <property type="entry name" value="HELICc"/>
    <property type="match status" value="1"/>
</dbReference>
<dbReference type="InterPro" id="IPR027417">
    <property type="entry name" value="P-loop_NTPase"/>
</dbReference>
<feature type="domain" description="Helicase C-terminal" evidence="4">
    <location>
        <begin position="1039"/>
        <end position="1207"/>
    </location>
</feature>
<dbReference type="SUPFAM" id="SSF52540">
    <property type="entry name" value="P-loop containing nucleoside triphosphate hydrolases"/>
    <property type="match status" value="2"/>
</dbReference>
<keyword evidence="2" id="KW-0067">ATP-binding</keyword>
<evidence type="ECO:0000256" key="2">
    <source>
        <dbReference type="ARBA" id="ARBA00022840"/>
    </source>
</evidence>
<dbReference type="Proteomes" id="UP001201463">
    <property type="component" value="Unassembled WGS sequence"/>
</dbReference>
<sequence>MAKTIHETIESLHRALCDYIEATYHIGDPALIEQRKKLLQQIGVTRQIPFLESTPRYQSGCTFSEIEELPAGALAAYQTLSVASDGCPQVLHDPAYSHQVDAIRLSLVEERNLVIMTGTGSGKTESFLLPILGQLAREASTSPESFAVPAMRALILYPMNALVNDQLGRLRAIFGDPRLVGQFTAWSGRPARFARYTSRTPYAGVRTAKKDPRKLKSFEDFYVDTERTAHDADSEHQVEAAQLLSELKKRGKWPAKPSLTDWYGRKGARWQDKNQEFTRAVTLPGDAELLTRHEVQENPPDLLVTNYSMLEYMLMRPIERDIFDATSRWLRDNPNEKFLVVLDEAHLYRGAPGAEVGLLLRRFRDRLGVGVDRLKFICATASFSDRDYAPEFGAQLSGASAESFVPITGLLKLAPVASTGSSSDAAALAAVDLDGFYAQAPTQRAAAVESFLKHRGVSTTTNAEADLYEALRSFGVMGMLTNTTMREATPLSQLGGLLFPSVSQDVGDRAVTSLLALGSVARPSPEAPGLLPCRIHNFFRGLPGLWACMDPSCTAISEPSHRSSACGRLYAQPRERCECEAQVLQLFTCRNCGTAYGRAYSDDIENPNSLWSEPGRQLRFASGEVEPLLPIDLLLEQPREVDEVEEAYYDLETGRLNSPTQGPRMRSVFLRKNRFSAAVGDDGEQDTRREARGQFAPCGACKTYAASSRSPVQDHQTKGDQPFQTLVARQLQVQPPNQAGNWAFAPLRGRKVLVFSDSRQVAARLAPNLQMYSTRDSLRPMLIWGLQKLQSVPAIARKLSLDDVYLAVLLASCALPVRLRPETMAGESFDAMRIVERAVHEEDALNDSTALVGLCTELRSERPPVALLDDIYKTVQDLHLGLEALALASLAERADKSSALAKALENIDGIAETDEHKLALARAWLRCWSRRRLGFWLNAMPTSWWMRPTSTGTSIRGQKGKFSAMERVIPDRAARKKFDTKWLPVLMKEFTSAQDGTYRLEGRNLRLLLEGSWVTCRTCKSVHRPISTIHHCLDCGSTDVQALEPDADAIFVARKGYYRRPVLEALCAPPIAPLALIAAEHTAQLNAPQSEDVFSKAEENELLFQDVDLSWKSEGTKSTAIDVLSSTTTMEVGIDIGALSGVALRNMPPGRANYQQRAGRAGRRGNAVATVVAFGSADSHDEHYFSKPDSMIRGAVVDPRLTLNNVEVARRHIRAFLLQTYHQARVPTSVGAAHHSLFSVLGTVAAFRLPESRLNIHDFEIWLAENHEVLEARVRSWLPTELGSEAIGELVHTMAADCLKEVQLAIEPSADERAPEPADDDDEDDEADNAETPTEVEDEKPAQLGRVDTLLDRLLYCGILPRYAFPTDVATFAVFDIARSSEFRHVMRFAPSQSLPIALSQYAPGKEVWISGKCYISGAIYSPMRNERYEAFKHRRLYRECSVCGFAHTLDLAQGVEVRSVADCSACGSEGTFGPARFWLRPPGFAHPIDVPEVTSPDDMPETSYATRAKLTIETPPDSGNWFHVNDRLRVLPTRQHLLVSNTGPDRDGYTYCVKCGRIEASSSPTPTLFSPHAKPFPAGADSTCDGTFAFRHFVLGTDFITDVALVSLRLSEPLRLRPGTYPTQVALRTVSEALAKAAGIMLNIEPGEVLAEFRPAVTKDSTGRDGLEAEIFLYDTLPGGAGFSTLVAQDTHRLFEIALDVLKSCAEGCEASCYRCLRSFKNKIEHAMLDRHVGIELLEHLLNGTIPEFSPLRLQKAIHLLSCDLARQTDGTETFAVNTQLTRKNGEPFAIHIFAQSESGKRVGVLISAPLVDEEEIVADTLDELEDGQLDSIVVVSELVVRGNLAAASLMVIEEMKGSRSGKAIEDNDAPDIHWIDMPAT</sequence>
<feature type="compositionally biased region" description="Acidic residues" evidence="3">
    <location>
        <begin position="1317"/>
        <end position="1338"/>
    </location>
</feature>
<reference evidence="5 6" key="1">
    <citation type="submission" date="2021-12" db="EMBL/GenBank/DDBJ databases">
        <title>Genome seq of p7.</title>
        <authorList>
            <person name="Seo T."/>
        </authorList>
    </citation>
    <scope>NUCLEOTIDE SEQUENCE [LARGE SCALE GENOMIC DNA]</scope>
    <source>
        <strain evidence="5 6">P7</strain>
    </source>
</reference>
<evidence type="ECO:0000313" key="5">
    <source>
        <dbReference type="EMBL" id="MCE4538520.1"/>
    </source>
</evidence>
<accession>A0ABS8XFN2</accession>
<dbReference type="PANTHER" id="PTHR47957">
    <property type="entry name" value="ATP-DEPENDENT HELICASE HRQ1"/>
    <property type="match status" value="1"/>
</dbReference>
<dbReference type="InterPro" id="IPR018973">
    <property type="entry name" value="MZB"/>
</dbReference>
<dbReference type="Pfam" id="PF00270">
    <property type="entry name" value="DEAD"/>
    <property type="match status" value="1"/>
</dbReference>
<dbReference type="Pfam" id="PF00271">
    <property type="entry name" value="Helicase_C"/>
    <property type="match status" value="1"/>
</dbReference>
<dbReference type="InterPro" id="IPR011545">
    <property type="entry name" value="DEAD/DEAH_box_helicase_dom"/>
</dbReference>
<name>A0ABS8XFN2_9BURK</name>
<gene>
    <name evidence="5" type="ORF">LXT12_14805</name>
</gene>
<evidence type="ECO:0000259" key="4">
    <source>
        <dbReference type="PROSITE" id="PS51194"/>
    </source>
</evidence>
<dbReference type="InterPro" id="IPR014001">
    <property type="entry name" value="Helicase_ATP-bd"/>
</dbReference>
<evidence type="ECO:0000313" key="6">
    <source>
        <dbReference type="Proteomes" id="UP001201463"/>
    </source>
</evidence>
<dbReference type="Pfam" id="PF09369">
    <property type="entry name" value="MZB"/>
    <property type="match status" value="1"/>
</dbReference>